<dbReference type="Proteomes" id="UP000214975">
    <property type="component" value="Chromosome"/>
</dbReference>
<protein>
    <submittedName>
        <fullName evidence="1">CRISPR-associated helicase Cas3</fullName>
    </submittedName>
</protein>
<sequence length="351" mass="38569">MVKKVVSLVLVVVLLSVSTFSSVFAESTKSAFKDNSVITFSSPEFSNAYIEQDFLDLRDTSMKVVNGKIVADSNNNQQLVDKLNKIFRDAPNVSSDIKKHLDNSSLKLIGIAKATVYVEEKYEKKNNKLVCTSSKLLSADEINKIGRDKFTPIEDEKANVQSLDASGIQPYDTESRGTLSLYFTLYKDSNSSHSIEYVLTGNANWSGFNFLYSVENNPAVGEDFIGYAWGGGFSYYLENISGIWSNGANATFYKADSVPNAGHVWSFNEYLSINGYKYYVKQINTGVRLYKNTLTGGGNDTSAVFKYIHTYQDVSGSISISANVAGVGAGFSLSNVAKQWSIVTQIGGLNY</sequence>
<accession>A0A223HZ73</accession>
<gene>
    <name evidence="1" type="ORF">Thert_01573</name>
</gene>
<dbReference type="EMBL" id="CP016893">
    <property type="protein sequence ID" value="AST57594.1"/>
    <property type="molecule type" value="Genomic_DNA"/>
</dbReference>
<evidence type="ECO:0000313" key="1">
    <source>
        <dbReference type="EMBL" id="AST57594.1"/>
    </source>
</evidence>
<name>A0A223HZ73_THETR</name>
<dbReference type="RefSeq" id="WP_094397313.1">
    <property type="nucleotide sequence ID" value="NZ_CP016893.1"/>
</dbReference>
<organism evidence="1 2">
    <name type="scientific">Thermoanaerobacterium thermosaccharolyticum</name>
    <name type="common">Clostridium thermosaccharolyticum</name>
    <dbReference type="NCBI Taxonomy" id="1517"/>
    <lineage>
        <taxon>Bacteria</taxon>
        <taxon>Bacillati</taxon>
        <taxon>Bacillota</taxon>
        <taxon>Clostridia</taxon>
        <taxon>Thermoanaerobacterales</taxon>
        <taxon>Thermoanaerobacteraceae</taxon>
        <taxon>Thermoanaerobacterium</taxon>
    </lineage>
</organism>
<proteinExistence type="predicted"/>
<reference evidence="1 2" key="1">
    <citation type="submission" date="2016-08" db="EMBL/GenBank/DDBJ databases">
        <title>A novel genetic cassette of butanologenic Thermoanaerobacterium thermosaccharolyticum that directly convert cellulose to butanol.</title>
        <authorList>
            <person name="Li T."/>
            <person name="He J."/>
        </authorList>
    </citation>
    <scope>NUCLEOTIDE SEQUENCE [LARGE SCALE GENOMIC DNA]</scope>
    <source>
        <strain evidence="1 2">TG57</strain>
    </source>
</reference>
<dbReference type="AlphaFoldDB" id="A0A223HZ73"/>
<evidence type="ECO:0000313" key="2">
    <source>
        <dbReference type="Proteomes" id="UP000214975"/>
    </source>
</evidence>